<dbReference type="STRING" id="290054.SAMN02745114_00192"/>
<feature type="active site" description="For DNase activity of RuvC domain" evidence="1">
    <location>
        <position position="964"/>
    </location>
</feature>
<dbReference type="InterPro" id="IPR054116">
    <property type="entry name" value="Cas12a_REC2"/>
</dbReference>
<dbReference type="Pfam" id="PF22222">
    <property type="entry name" value="Cpf1_PI-like"/>
    <property type="match status" value="1"/>
</dbReference>
<evidence type="ECO:0000259" key="7">
    <source>
        <dbReference type="Pfam" id="PF18516"/>
    </source>
</evidence>
<feature type="active site" description="For DNase activity of RuvC domain" evidence="1">
    <location>
        <position position="1215"/>
    </location>
</feature>
<feature type="site" description="Binds DNA in crRNA-target DNA heteroduplex" evidence="3">
    <location>
        <position position="554"/>
    </location>
</feature>
<protein>
    <submittedName>
        <fullName evidence="10">CRISPR-associated protein Cpf1, subtype PREFRAN</fullName>
    </submittedName>
</protein>
<feature type="domain" description="Cas12a nuclease" evidence="6">
    <location>
        <begin position="1042"/>
        <end position="1203"/>
    </location>
</feature>
<dbReference type="Pfam" id="PF18501">
    <property type="entry name" value="REC1"/>
    <property type="match status" value="1"/>
</dbReference>
<proteinExistence type="predicted"/>
<feature type="active site" description="For DNase activity of RuvC domain" evidence="1">
    <location>
        <position position="874"/>
    </location>
</feature>
<feature type="region of interest" description="Binds crRNA alone and in crRNA-target DNA heteroduplex" evidence="2">
    <location>
        <begin position="193"/>
        <end position="197"/>
    </location>
</feature>
<feature type="region of interest" description="Binds crRNA" evidence="2">
    <location>
        <begin position="759"/>
        <end position="760"/>
    </location>
</feature>
<evidence type="ECO:0000259" key="5">
    <source>
        <dbReference type="Pfam" id="PF18501"/>
    </source>
</evidence>
<feature type="region of interest" description="Binds crRNA alone and in crRNA-target DNA heteroduplex" evidence="2">
    <location>
        <begin position="81"/>
        <end position="85"/>
    </location>
</feature>
<dbReference type="SMR" id="A0A1T4JZ89"/>
<evidence type="ECO:0000256" key="3">
    <source>
        <dbReference type="PIRSR" id="PIRSR627620-3"/>
    </source>
</evidence>
<feature type="site" description="Binds DNA protospacer adjacent motif (PAM)" evidence="3">
    <location>
        <position position="578"/>
    </location>
</feature>
<feature type="domain" description="Cas12a RuvC nuclease" evidence="7">
    <location>
        <begin position="848"/>
        <end position="1257"/>
    </location>
</feature>
<feature type="site" description="Binds crRNA alone and in crRNA-target DNA heteroduplex" evidence="3">
    <location>
        <position position="50"/>
    </location>
</feature>
<dbReference type="InterPro" id="IPR040852">
    <property type="entry name" value="RuvC_1"/>
</dbReference>
<organism evidence="10 11">
    <name type="scientific">Eubacterium coprostanoligenes</name>
    <dbReference type="NCBI Taxonomy" id="290054"/>
    <lineage>
        <taxon>Bacteria</taxon>
        <taxon>Bacillati</taxon>
        <taxon>Bacillota</taxon>
        <taxon>Clostridia</taxon>
        <taxon>Eubacteriales</taxon>
        <taxon>Eubacteriaceae</taxon>
        <taxon>Eubacterium</taxon>
    </lineage>
</organism>
<dbReference type="EMBL" id="FUWW01000002">
    <property type="protein sequence ID" value="SJZ35483.1"/>
    <property type="molecule type" value="Genomic_DNA"/>
</dbReference>
<keyword evidence="4" id="KW-1133">Transmembrane helix</keyword>
<dbReference type="InterPro" id="IPR053993">
    <property type="entry name" value="Cas12a_PI"/>
</dbReference>
<feature type="region of interest" description="Binds DNA in crRNA-target DNA heteroduplex" evidence="2">
    <location>
        <begin position="296"/>
        <end position="300"/>
    </location>
</feature>
<feature type="active site" description="For pre-crRNA processing" evidence="1">
    <location>
        <position position="827"/>
    </location>
</feature>
<keyword evidence="11" id="KW-1185">Reference proteome</keyword>
<feature type="region of interest" description="Binds crRNA" evidence="2">
    <location>
        <begin position="745"/>
        <end position="748"/>
    </location>
</feature>
<feature type="region of interest" description="Binds crRNA in crRNA-target DNA heteroduplex" evidence="2">
    <location>
        <begin position="323"/>
        <end position="326"/>
    </location>
</feature>
<feature type="site" description="Binds Target strand DNA" evidence="3">
    <location>
        <position position="630"/>
    </location>
</feature>
<name>A0A1T4JZ89_9FIRM</name>
<evidence type="ECO:0000259" key="8">
    <source>
        <dbReference type="Pfam" id="PF21918"/>
    </source>
</evidence>
<evidence type="ECO:0000256" key="4">
    <source>
        <dbReference type="SAM" id="Phobius"/>
    </source>
</evidence>
<dbReference type="InterPro" id="IPR040787">
    <property type="entry name" value="Cas12a_REC1"/>
</dbReference>
<feature type="site" description="Binds crRNA" evidence="3">
    <location>
        <position position="789"/>
    </location>
</feature>
<evidence type="ECO:0000259" key="9">
    <source>
        <dbReference type="Pfam" id="PF22222"/>
    </source>
</evidence>
<evidence type="ECO:0000256" key="2">
    <source>
        <dbReference type="PIRSR" id="PIRSR627620-2"/>
    </source>
</evidence>
<dbReference type="AlphaFoldDB" id="A0A1T4JZ89"/>
<keyword evidence="4" id="KW-0812">Transmembrane</keyword>
<gene>
    <name evidence="10" type="ORF">SAMN02745114_00192</name>
</gene>
<feature type="site" description="Binds DNA in crRNA-target DNA heteroduplex" evidence="3">
    <location>
        <position position="331"/>
    </location>
</feature>
<dbReference type="InterPro" id="IPR040882">
    <property type="entry name" value="Cas12a_NUC"/>
</dbReference>
<evidence type="ECO:0000256" key="1">
    <source>
        <dbReference type="PIRSR" id="PIRSR627620-1"/>
    </source>
</evidence>
<evidence type="ECO:0000259" key="6">
    <source>
        <dbReference type="Pfam" id="PF18510"/>
    </source>
</evidence>
<feature type="active site" description="For pre-crRNA processing" evidence="1">
    <location>
        <position position="801"/>
    </location>
</feature>
<keyword evidence="4" id="KW-0472">Membrane</keyword>
<feature type="site" description="Binds PAM" evidence="3">
    <location>
        <position position="634"/>
    </location>
</feature>
<evidence type="ECO:0000313" key="10">
    <source>
        <dbReference type="EMBL" id="SJZ35483.1"/>
    </source>
</evidence>
<feature type="domain" description="Cas12a REC2" evidence="8">
    <location>
        <begin position="341"/>
        <end position="552"/>
    </location>
</feature>
<feature type="region of interest" description="Binds crRNA" evidence="2">
    <location>
        <begin position="556"/>
        <end position="560"/>
    </location>
</feature>
<dbReference type="Pfam" id="PF21918">
    <property type="entry name" value="cas_Cpf1_2nd"/>
    <property type="match status" value="1"/>
</dbReference>
<dbReference type="Proteomes" id="UP000190657">
    <property type="component" value="Unassembled WGS sequence"/>
</dbReference>
<dbReference type="NCBIfam" id="TIGR04330">
    <property type="entry name" value="cas_Cpf1"/>
    <property type="match status" value="1"/>
</dbReference>
<feature type="site" description="Binds Target strand DNA; via amide nitrogen" evidence="3">
    <location>
        <position position="782"/>
    </location>
</feature>
<dbReference type="InterPro" id="IPR027620">
    <property type="entry name" value="Cas12a"/>
</dbReference>
<accession>A0A1T4JZ89</accession>
<feature type="active site" description="For pre-crRNA processing" evidence="1">
    <location>
        <position position="810"/>
    </location>
</feature>
<sequence>MDFFKNDMYFLCINGIIVISKLFAYLFLMYKRGVVMIKDNFVNVYSLSKTIRMALIPWGKTEDNFYKKFLLEEDEERAKNYIKVKGYMDEYHKNFIESALNSVVLNGVDEYCELYFKQNKSDSEVKKIESLEASMRKQISKAMKEYTVDGVKIYPLLSKKEFIRELLPEFLTQDEEIETLEQFNDFSTYFQGFWENRKNIYTDEEKSTGVPYRCINDNLPKFLDNVKSFEKVILALPQKAVDELNANFNGVYNVDVQDVFSVDYFNFVLSQSGIEKYNNIIGGYSNSDASKVQGLNEKINLYNQQIAKSDKSKKLPLLKPLYKQILSDRSSLSFIPEKFKDDNEVLNSINVLYDNIAESLEKANDLMSDIANYNTDNIFISSGVAVTDISKKVFGDWSLIRNNWNDEYESTHKKGKNEEKFYEKEDKEFKKIKSFSVSELQRLANSDLSIVDYLVDESASLYADIKTAYNNAKDLLSNEYSHSKRLSKNDDAIELIKSFLDSIKNYEAFLKPLCGTGKEESKDNAFYGAFLECFEEIRQVDAVYNKVRNHITQKPYSNDKIKLNFQNPQFLAGWDKNKERAYRSVLLRNGEKYYLAIMEKGKSKLFEDFPEDESSPFEKIDYKLLPEPSKMLPKVFFATSNKDLFNPSDEILNIRATGSFKKGDSFNLDDCHKFIDFYKASIENHPDWSKFDFDFSETNDYEDISKFFKEVSDQGYSIGYRKISESYLEEMVDNGSLYMFQLYNKDFSENRKSKGTPNLHTLYFKMLFDERNLEDVVYKLSGGAEMFYRKPSIDKNEMIVHPKNQPIDNKNPNNVKKTSTFEYDIVKDMRYTKPQFQLHLPIVLNFKANSKGYINDDVRNVLKNSEDTYVIGIDRGERNLVYACVVDGNGKLVEQVPLNVIEADNGYKTDYHKLLNDREEKRNEARKSWKTIGNIKELKEGYISQVVHKICQLVVKYDAVIAMEDLNSGFVNSRKKVEKQVYQKFERMLTQKLNYLVDKKLDPNEMGGLLNAYQLTNEATKVRNGRQDGIIFYIPAWLTSKIDPTTGFVNLLKPKYNSVSASKEFFSKFDEIRYNEKENYFEFSFNYDNFPKCNADFKREWTVCTYGDRIRTFRDPENNNKFNSEVVVLNDEFKNLFVEFDIDYTDNLKEQILAMDEKSFYKKLMGLLSLTLQMRNSISKNVDVDYLISPVKNSNGEFYDSRNYDITSSLPCDADSNGAYNIARKGLWAINQIKQADDETKANISIKNSEWLQYAQNCDEV</sequence>
<feature type="domain" description="Cas12a REC1" evidence="5">
    <location>
        <begin position="83"/>
        <end position="325"/>
    </location>
</feature>
<feature type="domain" description="Cas12a PI" evidence="9">
    <location>
        <begin position="626"/>
        <end position="716"/>
    </location>
</feature>
<reference evidence="10 11" key="1">
    <citation type="submission" date="2017-02" db="EMBL/GenBank/DDBJ databases">
        <authorList>
            <person name="Peterson S.W."/>
        </authorList>
    </citation>
    <scope>NUCLEOTIDE SEQUENCE [LARGE SCALE GENOMIC DNA]</scope>
    <source>
        <strain evidence="10 11">ATCC 51222</strain>
    </source>
</reference>
<feature type="transmembrane region" description="Helical" evidence="4">
    <location>
        <begin position="9"/>
        <end position="30"/>
    </location>
</feature>
<dbReference type="Pfam" id="PF18516">
    <property type="entry name" value="RuvC_1"/>
    <property type="match status" value="1"/>
</dbReference>
<dbReference type="Pfam" id="PF18510">
    <property type="entry name" value="NUC"/>
    <property type="match status" value="1"/>
</dbReference>
<evidence type="ECO:0000313" key="11">
    <source>
        <dbReference type="Proteomes" id="UP000190657"/>
    </source>
</evidence>